<keyword evidence="2" id="KW-1185">Reference proteome</keyword>
<sequence>MTMKSLILIPFIRDSFENYQKSACGITLDIGRQRINQKELLSLIDFVKEKKMIESFNEMRKGKIVNASEHRSAPEFDSGF</sequence>
<gene>
    <name evidence="1" type="ORF">HMPREF9439_00462</name>
</gene>
<accession>F3QHR5</accession>
<evidence type="ECO:0000313" key="1">
    <source>
        <dbReference type="EMBL" id="EGG56979.1"/>
    </source>
</evidence>
<reference evidence="1 2" key="1">
    <citation type="submission" date="2011-02" db="EMBL/GenBank/DDBJ databases">
        <authorList>
            <person name="Weinstock G."/>
            <person name="Sodergren E."/>
            <person name="Clifton S."/>
            <person name="Fulton L."/>
            <person name="Fulton B."/>
            <person name="Courtney L."/>
            <person name="Fronick C."/>
            <person name="Harrison M."/>
            <person name="Strong C."/>
            <person name="Farmer C."/>
            <person name="Delahaunty K."/>
            <person name="Markovic C."/>
            <person name="Hall O."/>
            <person name="Minx P."/>
            <person name="Tomlinson C."/>
            <person name="Mitreva M."/>
            <person name="Hou S."/>
            <person name="Chen J."/>
            <person name="Wollam A."/>
            <person name="Pepin K.H."/>
            <person name="Johnson M."/>
            <person name="Bhonagiri V."/>
            <person name="Zhang X."/>
            <person name="Suruliraj S."/>
            <person name="Warren W."/>
            <person name="Chinwalla A."/>
            <person name="Mardis E.R."/>
            <person name="Wilson R.K."/>
        </authorList>
    </citation>
    <scope>NUCLEOTIDE SEQUENCE [LARGE SCALE GENOMIC DNA]</scope>
    <source>
        <strain evidence="1 2">YIT 11859</strain>
    </source>
</reference>
<organism evidence="1 2">
    <name type="scientific">Parasutterella excrementihominis YIT 11859</name>
    <dbReference type="NCBI Taxonomy" id="762966"/>
    <lineage>
        <taxon>Bacteria</taxon>
        <taxon>Pseudomonadati</taxon>
        <taxon>Pseudomonadota</taxon>
        <taxon>Betaproteobacteria</taxon>
        <taxon>Burkholderiales</taxon>
        <taxon>Sutterellaceae</taxon>
        <taxon>Parasutterella</taxon>
    </lineage>
</organism>
<comment type="caution">
    <text evidence="1">The sequence shown here is derived from an EMBL/GenBank/DDBJ whole genome shotgun (WGS) entry which is preliminary data.</text>
</comment>
<dbReference type="GO" id="GO:1901135">
    <property type="term" value="P:carbohydrate derivative metabolic process"/>
    <property type="evidence" value="ECO:0007669"/>
    <property type="project" value="InterPro"/>
</dbReference>
<dbReference type="AlphaFoldDB" id="F3QHR5"/>
<dbReference type="GO" id="GO:0097367">
    <property type="term" value="F:carbohydrate derivative binding"/>
    <property type="evidence" value="ECO:0007669"/>
    <property type="project" value="InterPro"/>
</dbReference>
<dbReference type="EMBL" id="AFBP01000011">
    <property type="protein sequence ID" value="EGG56979.1"/>
    <property type="molecule type" value="Genomic_DNA"/>
</dbReference>
<evidence type="ECO:0000313" key="2">
    <source>
        <dbReference type="Proteomes" id="UP000005156"/>
    </source>
</evidence>
<dbReference type="Gene3D" id="3.40.50.10490">
    <property type="entry name" value="Glucose-6-phosphate isomerase like protein, domain 1"/>
    <property type="match status" value="1"/>
</dbReference>
<dbReference type="Proteomes" id="UP000005156">
    <property type="component" value="Unassembled WGS sequence"/>
</dbReference>
<dbReference type="SUPFAM" id="SSF53697">
    <property type="entry name" value="SIS domain"/>
    <property type="match status" value="1"/>
</dbReference>
<proteinExistence type="predicted"/>
<dbReference type="HOGENOM" id="CLU_2586524_0_0_4"/>
<name>F3QHR5_9BURK</name>
<dbReference type="InterPro" id="IPR046348">
    <property type="entry name" value="SIS_dom_sf"/>
</dbReference>
<protein>
    <submittedName>
        <fullName evidence="1">Conserved domain protein</fullName>
    </submittedName>
</protein>